<keyword evidence="1" id="KW-1133">Transmembrane helix</keyword>
<evidence type="ECO:0000313" key="3">
    <source>
        <dbReference type="Proteomes" id="UP000283992"/>
    </source>
</evidence>
<evidence type="ECO:0000256" key="1">
    <source>
        <dbReference type="SAM" id="Phobius"/>
    </source>
</evidence>
<reference evidence="2 3" key="1">
    <citation type="submission" date="2018-08" db="EMBL/GenBank/DDBJ databases">
        <title>A genome reference for cultivated species of the human gut microbiota.</title>
        <authorList>
            <person name="Zou Y."/>
            <person name="Xue W."/>
            <person name="Luo G."/>
        </authorList>
    </citation>
    <scope>NUCLEOTIDE SEQUENCE [LARGE SCALE GENOMIC DNA]</scope>
    <source>
        <strain evidence="2 3">AM12-54</strain>
    </source>
</reference>
<keyword evidence="1" id="KW-0812">Transmembrane</keyword>
<dbReference type="Proteomes" id="UP000283992">
    <property type="component" value="Unassembled WGS sequence"/>
</dbReference>
<feature type="transmembrane region" description="Helical" evidence="1">
    <location>
        <begin position="12"/>
        <end position="31"/>
    </location>
</feature>
<protein>
    <submittedName>
        <fullName evidence="2">Uncharacterized protein</fullName>
    </submittedName>
</protein>
<organism evidence="2 3">
    <name type="scientific">Mediterraneibacter gnavus</name>
    <name type="common">Ruminococcus gnavus</name>
    <dbReference type="NCBI Taxonomy" id="33038"/>
    <lineage>
        <taxon>Bacteria</taxon>
        <taxon>Bacillati</taxon>
        <taxon>Bacillota</taxon>
        <taxon>Clostridia</taxon>
        <taxon>Lachnospirales</taxon>
        <taxon>Lachnospiraceae</taxon>
        <taxon>Mediterraneibacter</taxon>
    </lineage>
</organism>
<name>A0A8B3BT61_MEDGN</name>
<gene>
    <name evidence="2" type="ORF">DW142_14555</name>
</gene>
<accession>A0A8B3BT61</accession>
<dbReference type="EMBL" id="QRLN01000028">
    <property type="protein sequence ID" value="RHJ07977.1"/>
    <property type="molecule type" value="Genomic_DNA"/>
</dbReference>
<dbReference type="RefSeq" id="WP_117636773.1">
    <property type="nucleotide sequence ID" value="NZ_OZ186706.1"/>
</dbReference>
<keyword evidence="1" id="KW-0472">Membrane</keyword>
<proteinExistence type="predicted"/>
<evidence type="ECO:0000313" key="2">
    <source>
        <dbReference type="EMBL" id="RHJ07977.1"/>
    </source>
</evidence>
<sequence>MIDMILKWLYQNSAAIIISSLISLLISMMYYRKGNRDELLMSVIFPVVQLLNKSYSRKNYDELLSIKSNYAIRYLGKKERRTLMLLIEQYSIVCQYNRSKKDTDCILSYFDFKLGEIGINPKPCPITDDEGETVAYDYPPDYYFLEEYVNDMVSKMEFEVYPEEAEKAITDAFEKYAHKYYTVKNIEWFQDYSIEKVIEKSKVSEKWRVDFDLMEQRKRTFMNLSIAKKVIKILQG</sequence>
<dbReference type="AlphaFoldDB" id="A0A8B3BT61"/>
<comment type="caution">
    <text evidence="2">The sequence shown here is derived from an EMBL/GenBank/DDBJ whole genome shotgun (WGS) entry which is preliminary data.</text>
</comment>